<comment type="caution">
    <text evidence="4">The sequence shown here is derived from an EMBL/GenBank/DDBJ whole genome shotgun (WGS) entry which is preliminary data.</text>
</comment>
<feature type="domain" description="N-acetyltransferase" evidence="3">
    <location>
        <begin position="1"/>
        <end position="110"/>
    </location>
</feature>
<dbReference type="Gene3D" id="3.40.630.30">
    <property type="match status" value="1"/>
</dbReference>
<evidence type="ECO:0000256" key="1">
    <source>
        <dbReference type="ARBA" id="ARBA00022679"/>
    </source>
</evidence>
<dbReference type="PANTHER" id="PTHR43800">
    <property type="entry name" value="PEPTIDYL-LYSINE N-ACETYLTRANSFERASE YJAB"/>
    <property type="match status" value="1"/>
</dbReference>
<dbReference type="InterPro" id="IPR000182">
    <property type="entry name" value="GNAT_dom"/>
</dbReference>
<feature type="non-terminal residue" evidence="4">
    <location>
        <position position="1"/>
    </location>
</feature>
<proteinExistence type="predicted"/>
<keyword evidence="2" id="KW-0012">Acyltransferase</keyword>
<dbReference type="InterPro" id="IPR016181">
    <property type="entry name" value="Acyl_CoA_acyltransferase"/>
</dbReference>
<sequence>LLFKLCRNGTLWVAADESNAPVGFVACYPLDGFFYVHEISVARAAQGQGIGRRLMHKIEEYALDQGYPYMGLTTFRDIRWNGPFYKSLGFKEIAPDIYSGLHNKYKDEIRHGHDPALRCVMIKVMQD</sequence>
<dbReference type="Pfam" id="PF13508">
    <property type="entry name" value="Acetyltransf_7"/>
    <property type="match status" value="1"/>
</dbReference>
<organism evidence="4 5">
    <name type="scientific">Micavibrio aeruginosavorus</name>
    <dbReference type="NCBI Taxonomy" id="349221"/>
    <lineage>
        <taxon>Bacteria</taxon>
        <taxon>Pseudomonadati</taxon>
        <taxon>Bdellovibrionota</taxon>
        <taxon>Bdellovibrionia</taxon>
        <taxon>Bdellovibrionales</taxon>
        <taxon>Pseudobdellovibrionaceae</taxon>
        <taxon>Micavibrio</taxon>
    </lineage>
</organism>
<evidence type="ECO:0000313" key="5">
    <source>
        <dbReference type="Proteomes" id="UP000249417"/>
    </source>
</evidence>
<keyword evidence="1 4" id="KW-0808">Transferase</keyword>
<accession>A0A2W5MQ40</accession>
<dbReference type="CDD" id="cd04301">
    <property type="entry name" value="NAT_SF"/>
    <property type="match status" value="1"/>
</dbReference>
<dbReference type="AlphaFoldDB" id="A0A2W5MQ40"/>
<gene>
    <name evidence="4" type="ORF">DI551_12315</name>
</gene>
<dbReference type="GO" id="GO:0016747">
    <property type="term" value="F:acyltransferase activity, transferring groups other than amino-acyl groups"/>
    <property type="evidence" value="ECO:0007669"/>
    <property type="project" value="InterPro"/>
</dbReference>
<evidence type="ECO:0000313" key="4">
    <source>
        <dbReference type="EMBL" id="PZQ43362.1"/>
    </source>
</evidence>
<dbReference type="EMBL" id="QFQB01000161">
    <property type="protein sequence ID" value="PZQ43362.1"/>
    <property type="molecule type" value="Genomic_DNA"/>
</dbReference>
<dbReference type="PANTHER" id="PTHR43800:SF1">
    <property type="entry name" value="PEPTIDYL-LYSINE N-ACETYLTRANSFERASE YJAB"/>
    <property type="match status" value="1"/>
</dbReference>
<dbReference type="PROSITE" id="PS51186">
    <property type="entry name" value="GNAT"/>
    <property type="match status" value="1"/>
</dbReference>
<protein>
    <submittedName>
        <fullName evidence="4">N-acetyltransferase</fullName>
    </submittedName>
</protein>
<evidence type="ECO:0000256" key="2">
    <source>
        <dbReference type="ARBA" id="ARBA00023315"/>
    </source>
</evidence>
<dbReference type="Proteomes" id="UP000249417">
    <property type="component" value="Unassembled WGS sequence"/>
</dbReference>
<reference evidence="4 5" key="1">
    <citation type="submission" date="2017-08" db="EMBL/GenBank/DDBJ databases">
        <title>Infants hospitalized years apart are colonized by the same room-sourced microbial strains.</title>
        <authorList>
            <person name="Brooks B."/>
            <person name="Olm M.R."/>
            <person name="Firek B.A."/>
            <person name="Baker R."/>
            <person name="Thomas B.C."/>
            <person name="Morowitz M.J."/>
            <person name="Banfield J.F."/>
        </authorList>
    </citation>
    <scope>NUCLEOTIDE SEQUENCE [LARGE SCALE GENOMIC DNA]</scope>
    <source>
        <strain evidence="4">S2_005_002_R2_29</strain>
    </source>
</reference>
<name>A0A2W5MQ40_9BACT</name>
<evidence type="ECO:0000259" key="3">
    <source>
        <dbReference type="PROSITE" id="PS51186"/>
    </source>
</evidence>
<dbReference type="SUPFAM" id="SSF55729">
    <property type="entry name" value="Acyl-CoA N-acyltransferases (Nat)"/>
    <property type="match status" value="1"/>
</dbReference>